<keyword evidence="2" id="KW-0238">DNA-binding</keyword>
<dbReference type="Proteomes" id="UP000683139">
    <property type="component" value="Unassembled WGS sequence"/>
</dbReference>
<feature type="domain" description="HTH araC/xylS-type" evidence="5">
    <location>
        <begin position="438"/>
        <end position="537"/>
    </location>
</feature>
<dbReference type="PRINTS" id="PR00032">
    <property type="entry name" value="HTHARAC"/>
</dbReference>
<accession>A0A920CY66</accession>
<evidence type="ECO:0000256" key="4">
    <source>
        <dbReference type="PROSITE-ProRule" id="PRU00169"/>
    </source>
</evidence>
<feature type="domain" description="Response regulatory" evidence="6">
    <location>
        <begin position="3"/>
        <end position="122"/>
    </location>
</feature>
<keyword evidence="8" id="KW-1185">Reference proteome</keyword>
<dbReference type="SUPFAM" id="SSF52172">
    <property type="entry name" value="CheY-like"/>
    <property type="match status" value="1"/>
</dbReference>
<evidence type="ECO:0000259" key="5">
    <source>
        <dbReference type="PROSITE" id="PS01124"/>
    </source>
</evidence>
<dbReference type="PROSITE" id="PS00041">
    <property type="entry name" value="HTH_ARAC_FAMILY_1"/>
    <property type="match status" value="1"/>
</dbReference>
<evidence type="ECO:0000313" key="7">
    <source>
        <dbReference type="EMBL" id="GIP17060.1"/>
    </source>
</evidence>
<dbReference type="Pfam" id="PF00072">
    <property type="entry name" value="Response_reg"/>
    <property type="match status" value="1"/>
</dbReference>
<dbReference type="PANTHER" id="PTHR43280:SF10">
    <property type="entry name" value="REGULATORY PROTEIN POCR"/>
    <property type="match status" value="1"/>
</dbReference>
<evidence type="ECO:0000256" key="1">
    <source>
        <dbReference type="ARBA" id="ARBA00023015"/>
    </source>
</evidence>
<dbReference type="EMBL" id="BOSE01000004">
    <property type="protein sequence ID" value="GIP17060.1"/>
    <property type="molecule type" value="Genomic_DNA"/>
</dbReference>
<dbReference type="GO" id="GO:0043565">
    <property type="term" value="F:sequence-specific DNA binding"/>
    <property type="evidence" value="ECO:0007669"/>
    <property type="project" value="InterPro"/>
</dbReference>
<dbReference type="Gene3D" id="1.10.10.60">
    <property type="entry name" value="Homeodomain-like"/>
    <property type="match status" value="2"/>
</dbReference>
<sequence>MHHILIIDDEVHAARGLQAGIGWSRLGIAAEHVHLAYSVQQGQELFKQFPISILICDIEMPQQNGMEMQEWVREHYPDTLTIFLTCHSDFVFLQRALQLSSFDYLLKPVDYEEIEQVIGKAQRQLAESKAKMSYEAMYDHYRKLWESQRPIVAERFWQGLLNRSFPSKPSVIAEQLSRHGLEHHPEVRYLPILLKIRRWYKILTQRDEQIMKYAISNAVQDGLQRAGKEAITVSLDNEQGLILFIVAAEGDHAVWSGLDDGGDMLIKFCNEHLYCDISLYVGTEVAISEVVNVVDKLIELNKNNIVQINTIIMLEEWREQPTKMPDVQWSQWLCWMKEQQEQLLFEHVSLYFNSWKQEQICIDAKGVEAFYQEFLQMIYTYLYQMGLHVNQVFDQKSLAGQSKEVLHSVHALEEWVVYIIQVAMNRVHTIKKSMTVVEKAVQYIKDHIGEQQLSREDIARHVYLNPDYLTRVFKKETGMSISDYMQQCRLDYAKRLLKETNQTISEIAVASGYSNISYFSTIFKKFTSLNPVDYRKQQRQNQAM</sequence>
<evidence type="ECO:0000256" key="3">
    <source>
        <dbReference type="ARBA" id="ARBA00023163"/>
    </source>
</evidence>
<dbReference type="GO" id="GO:0000160">
    <property type="term" value="P:phosphorelay signal transduction system"/>
    <property type="evidence" value="ECO:0007669"/>
    <property type="project" value="InterPro"/>
</dbReference>
<dbReference type="Gene3D" id="3.40.50.2300">
    <property type="match status" value="1"/>
</dbReference>
<evidence type="ECO:0000259" key="6">
    <source>
        <dbReference type="PROSITE" id="PS50110"/>
    </source>
</evidence>
<dbReference type="SUPFAM" id="SSF46689">
    <property type="entry name" value="Homeodomain-like"/>
    <property type="match status" value="2"/>
</dbReference>
<proteinExistence type="predicted"/>
<dbReference type="GO" id="GO:0003700">
    <property type="term" value="F:DNA-binding transcription factor activity"/>
    <property type="evidence" value="ECO:0007669"/>
    <property type="project" value="InterPro"/>
</dbReference>
<gene>
    <name evidence="7" type="ORF">J40TS1_27020</name>
</gene>
<comment type="caution">
    <text evidence="7">The sequence shown here is derived from an EMBL/GenBank/DDBJ whole genome shotgun (WGS) entry which is preliminary data.</text>
</comment>
<dbReference type="CDD" id="cd17536">
    <property type="entry name" value="REC_YesN-like"/>
    <property type="match status" value="1"/>
</dbReference>
<dbReference type="RefSeq" id="WP_213515919.1">
    <property type="nucleotide sequence ID" value="NZ_BOSE01000004.1"/>
</dbReference>
<dbReference type="SMART" id="SM00342">
    <property type="entry name" value="HTH_ARAC"/>
    <property type="match status" value="1"/>
</dbReference>
<dbReference type="SMART" id="SM00448">
    <property type="entry name" value="REC"/>
    <property type="match status" value="1"/>
</dbReference>
<dbReference type="InterPro" id="IPR018060">
    <property type="entry name" value="HTH_AraC"/>
</dbReference>
<dbReference type="InterPro" id="IPR011006">
    <property type="entry name" value="CheY-like_superfamily"/>
</dbReference>
<dbReference type="InterPro" id="IPR020449">
    <property type="entry name" value="Tscrpt_reg_AraC-type_HTH"/>
</dbReference>
<protein>
    <recommendedName>
        <fullName evidence="9">AraC family transcriptional regulator</fullName>
    </recommendedName>
</protein>
<dbReference type="PANTHER" id="PTHR43280">
    <property type="entry name" value="ARAC-FAMILY TRANSCRIPTIONAL REGULATOR"/>
    <property type="match status" value="1"/>
</dbReference>
<dbReference type="PROSITE" id="PS50110">
    <property type="entry name" value="RESPONSE_REGULATORY"/>
    <property type="match status" value="1"/>
</dbReference>
<dbReference type="InterPro" id="IPR018062">
    <property type="entry name" value="HTH_AraC-typ_CS"/>
</dbReference>
<keyword evidence="4" id="KW-0597">Phosphoprotein</keyword>
<reference evidence="7" key="1">
    <citation type="submission" date="2021-03" db="EMBL/GenBank/DDBJ databases">
        <title>Antimicrobial resistance genes in bacteria isolated from Japanese honey, and their potential for conferring macrolide and lincosamide resistance in the American foulbrood pathogen Paenibacillus larvae.</title>
        <authorList>
            <person name="Okamoto M."/>
            <person name="Kumagai M."/>
            <person name="Kanamori H."/>
            <person name="Takamatsu D."/>
        </authorList>
    </citation>
    <scope>NUCLEOTIDE SEQUENCE</scope>
    <source>
        <strain evidence="7">J40TS1</strain>
    </source>
</reference>
<dbReference type="Pfam" id="PF12833">
    <property type="entry name" value="HTH_18"/>
    <property type="match status" value="1"/>
</dbReference>
<evidence type="ECO:0000313" key="8">
    <source>
        <dbReference type="Proteomes" id="UP000683139"/>
    </source>
</evidence>
<keyword evidence="1" id="KW-0805">Transcription regulation</keyword>
<evidence type="ECO:0008006" key="9">
    <source>
        <dbReference type="Google" id="ProtNLM"/>
    </source>
</evidence>
<dbReference type="PROSITE" id="PS01124">
    <property type="entry name" value="HTH_ARAC_FAMILY_2"/>
    <property type="match status" value="1"/>
</dbReference>
<organism evidence="7 8">
    <name type="scientific">Paenibacillus montaniterrae</name>
    <dbReference type="NCBI Taxonomy" id="429341"/>
    <lineage>
        <taxon>Bacteria</taxon>
        <taxon>Bacillati</taxon>
        <taxon>Bacillota</taxon>
        <taxon>Bacilli</taxon>
        <taxon>Bacillales</taxon>
        <taxon>Paenibacillaceae</taxon>
        <taxon>Paenibacillus</taxon>
    </lineage>
</organism>
<dbReference type="InterPro" id="IPR001789">
    <property type="entry name" value="Sig_transdc_resp-reg_receiver"/>
</dbReference>
<dbReference type="InterPro" id="IPR009057">
    <property type="entry name" value="Homeodomain-like_sf"/>
</dbReference>
<dbReference type="AlphaFoldDB" id="A0A920CY66"/>
<evidence type="ECO:0000256" key="2">
    <source>
        <dbReference type="ARBA" id="ARBA00023125"/>
    </source>
</evidence>
<feature type="modified residue" description="4-aspartylphosphate" evidence="4">
    <location>
        <position position="57"/>
    </location>
</feature>
<keyword evidence="3" id="KW-0804">Transcription</keyword>
<name>A0A920CY66_9BACL</name>